<evidence type="ECO:0000313" key="3">
    <source>
        <dbReference type="Proteomes" id="UP000245060"/>
    </source>
</evidence>
<protein>
    <submittedName>
        <fullName evidence="2">Uncharacterized protein</fullName>
    </submittedName>
</protein>
<dbReference type="Proteomes" id="UP000245060">
    <property type="component" value="Unassembled WGS sequence"/>
</dbReference>
<gene>
    <name evidence="1" type="ORF">MmonteBS_15710</name>
    <name evidence="2" type="ORF">NJB18185_28670</name>
</gene>
<proteinExistence type="predicted"/>
<dbReference type="EMBL" id="BQYH01000018">
    <property type="protein sequence ID" value="GKU73096.1"/>
    <property type="molecule type" value="Genomic_DNA"/>
</dbReference>
<reference evidence="3" key="2">
    <citation type="submission" date="2018-04" db="EMBL/GenBank/DDBJ databases">
        <title>Draft genome sequence of Mycobacterium montefiorense isolated from Japanese black salamander.</title>
        <authorList>
            <person name="Fukano H."/>
            <person name="Yoshida M."/>
            <person name="Shimizu A."/>
            <person name="Iwao H."/>
            <person name="Kurata O."/>
            <person name="Katayama Y."/>
            <person name="Omatsu T."/>
            <person name="Mizutani T."/>
            <person name="Wada S."/>
            <person name="Hoshino Y."/>
        </authorList>
    </citation>
    <scope>NUCLEOTIDE SEQUENCE [LARGE SCALE GENOMIC DNA]</scope>
    <source>
        <strain evidence="3">BS</strain>
    </source>
</reference>
<reference evidence="2" key="4">
    <citation type="submission" date="2022-04" db="EMBL/GenBank/DDBJ databases">
        <authorList>
            <person name="Komine T."/>
            <person name="Fukano H."/>
            <person name="Wada S."/>
        </authorList>
    </citation>
    <scope>NUCLEOTIDE SEQUENCE</scope>
    <source>
        <strain evidence="2">NJB18185</strain>
    </source>
</reference>
<dbReference type="AlphaFoldDB" id="A0AA37PNC3"/>
<dbReference type="Gene3D" id="3.40.50.1820">
    <property type="entry name" value="alpha/beta hydrolase"/>
    <property type="match status" value="1"/>
</dbReference>
<sequence>MANIAENERNRVAAAYLSRFRDRTHPDHRGAIRRWIALDGAVSGLPYAPDTIVVEPGMGESLSIEAHYVAHDFFLPVDGVIPLIKSIPTAMQIHVAQGLNDSACRESAIALNMARTIKLTWVLAGHSVLNPKLTSAVFDSTEYVRLTMDCL</sequence>
<comment type="caution">
    <text evidence="2">The sequence shown here is derived from an EMBL/GenBank/DDBJ whole genome shotgun (WGS) entry which is preliminary data.</text>
</comment>
<dbReference type="EMBL" id="BFCH01000011">
    <property type="protein sequence ID" value="GBG37199.1"/>
    <property type="molecule type" value="Genomic_DNA"/>
</dbReference>
<accession>A0AA37PNC3</accession>
<reference evidence="2" key="3">
    <citation type="journal article" date="2022" name="Microbiol. Resour. Announc.">
        <title>Draft Genome Sequences of Eight Mycobacterium montefiorense Strains Isolated from Salamanders in Captivity.</title>
        <authorList>
            <person name="Komine T."/>
            <person name="Ihara H."/>
            <person name="Fukano H."/>
            <person name="Hoshino Y."/>
            <person name="Kurata O."/>
            <person name="Wada S."/>
        </authorList>
    </citation>
    <scope>NUCLEOTIDE SEQUENCE</scope>
    <source>
        <strain evidence="2">NJB18185</strain>
    </source>
</reference>
<evidence type="ECO:0000313" key="2">
    <source>
        <dbReference type="EMBL" id="GKU73096.1"/>
    </source>
</evidence>
<dbReference type="InterPro" id="IPR029058">
    <property type="entry name" value="AB_hydrolase_fold"/>
</dbReference>
<organism evidence="2 4">
    <name type="scientific">Mycobacterium montefiorense</name>
    <dbReference type="NCBI Taxonomy" id="154654"/>
    <lineage>
        <taxon>Bacteria</taxon>
        <taxon>Bacillati</taxon>
        <taxon>Actinomycetota</taxon>
        <taxon>Actinomycetes</taxon>
        <taxon>Mycobacteriales</taxon>
        <taxon>Mycobacteriaceae</taxon>
        <taxon>Mycobacterium</taxon>
        <taxon>Mycobacterium simiae complex</taxon>
    </lineage>
</organism>
<keyword evidence="3" id="KW-1185">Reference proteome</keyword>
<dbReference type="Proteomes" id="UP001139505">
    <property type="component" value="Unassembled WGS sequence"/>
</dbReference>
<reference evidence="1" key="1">
    <citation type="journal article" date="2018" name="Genome Announc.">
        <title>Draft Genome Sequence of Mycobacterium montefiorense Isolated from Japanese Black Salamander (Hynobius nigrescens).</title>
        <authorList>
            <person name="Fukano H."/>
            <person name="Yoshida M."/>
            <person name="Shimizu A."/>
            <person name="Iwao H."/>
            <person name="Katayama Y."/>
            <person name="Omatsu T."/>
            <person name="Mizutani T."/>
            <person name="Kurata O."/>
            <person name="Wada S."/>
            <person name="Hoshino Y."/>
        </authorList>
    </citation>
    <scope>NUCLEOTIDE SEQUENCE</scope>
    <source>
        <strain evidence="1">BS</strain>
    </source>
</reference>
<evidence type="ECO:0000313" key="1">
    <source>
        <dbReference type="EMBL" id="GBG37199.1"/>
    </source>
</evidence>
<name>A0AA37PNC3_9MYCO</name>
<evidence type="ECO:0000313" key="4">
    <source>
        <dbReference type="Proteomes" id="UP001139505"/>
    </source>
</evidence>